<dbReference type="CDD" id="cd02968">
    <property type="entry name" value="SCO"/>
    <property type="match status" value="1"/>
</dbReference>
<keyword evidence="2 3" id="KW-0186">Copper</keyword>
<dbReference type="PANTHER" id="PTHR12151">
    <property type="entry name" value="ELECTRON TRANSPORT PROTIN SCO1/SENC FAMILY MEMBER"/>
    <property type="match status" value="1"/>
</dbReference>
<dbReference type="InterPro" id="IPR013766">
    <property type="entry name" value="Thioredoxin_domain"/>
</dbReference>
<name>A0A5B8ULQ9_9BACT</name>
<evidence type="ECO:0000256" key="4">
    <source>
        <dbReference type="PIRSR" id="PIRSR603782-2"/>
    </source>
</evidence>
<dbReference type="InterPro" id="IPR003782">
    <property type="entry name" value="SCO1/SenC"/>
</dbReference>
<evidence type="ECO:0000256" key="2">
    <source>
        <dbReference type="ARBA" id="ARBA00023008"/>
    </source>
</evidence>
<dbReference type="SUPFAM" id="SSF52833">
    <property type="entry name" value="Thioredoxin-like"/>
    <property type="match status" value="1"/>
</dbReference>
<reference evidence="7 8" key="1">
    <citation type="journal article" date="2015" name="Int. J. Syst. Evol. Microbiol.">
        <title>Flavisolibacter ginsenosidimutans sp. nov., with ginsenoside-converting activity isolated from soil used for cultivating ginseng.</title>
        <authorList>
            <person name="Zhao Y."/>
            <person name="Liu Q."/>
            <person name="Kang M.S."/>
            <person name="Jin F."/>
            <person name="Yu H."/>
            <person name="Im W.T."/>
        </authorList>
    </citation>
    <scope>NUCLEOTIDE SEQUENCE [LARGE SCALE GENOMIC DNA]</scope>
    <source>
        <strain evidence="7 8">Gsoil 636</strain>
    </source>
</reference>
<feature type="binding site" evidence="3">
    <location>
        <position position="90"/>
    </location>
    <ligand>
        <name>Cu cation</name>
        <dbReference type="ChEBI" id="CHEBI:23378"/>
    </ligand>
</feature>
<gene>
    <name evidence="7" type="ORF">FSB75_16200</name>
</gene>
<dbReference type="Gene3D" id="3.40.30.10">
    <property type="entry name" value="Glutaredoxin"/>
    <property type="match status" value="1"/>
</dbReference>
<dbReference type="EMBL" id="CP042433">
    <property type="protein sequence ID" value="QEC57376.1"/>
    <property type="molecule type" value="Genomic_DNA"/>
</dbReference>
<evidence type="ECO:0000256" key="3">
    <source>
        <dbReference type="PIRSR" id="PIRSR603782-1"/>
    </source>
</evidence>
<keyword evidence="4" id="KW-1015">Disulfide bond</keyword>
<feature type="domain" description="Thioredoxin" evidence="6">
    <location>
        <begin position="52"/>
        <end position="225"/>
    </location>
</feature>
<feature type="transmembrane region" description="Helical" evidence="5">
    <location>
        <begin position="6"/>
        <end position="26"/>
    </location>
</feature>
<accession>A0A5B8ULQ9</accession>
<keyword evidence="8" id="KW-1185">Reference proteome</keyword>
<keyword evidence="5" id="KW-0472">Membrane</keyword>
<dbReference type="RefSeq" id="WP_146789625.1">
    <property type="nucleotide sequence ID" value="NZ_BAABIO010000003.1"/>
</dbReference>
<evidence type="ECO:0000259" key="6">
    <source>
        <dbReference type="PROSITE" id="PS51352"/>
    </source>
</evidence>
<proteinExistence type="inferred from homology"/>
<feature type="transmembrane region" description="Helical" evidence="5">
    <location>
        <begin position="246"/>
        <end position="267"/>
    </location>
</feature>
<evidence type="ECO:0000313" key="7">
    <source>
        <dbReference type="EMBL" id="QEC57376.1"/>
    </source>
</evidence>
<comment type="similarity">
    <text evidence="1">Belongs to the SCO1/2 family.</text>
</comment>
<keyword evidence="3" id="KW-0479">Metal-binding</keyword>
<organism evidence="7 8">
    <name type="scientific">Flavisolibacter ginsenosidimutans</name>
    <dbReference type="NCBI Taxonomy" id="661481"/>
    <lineage>
        <taxon>Bacteria</taxon>
        <taxon>Pseudomonadati</taxon>
        <taxon>Bacteroidota</taxon>
        <taxon>Chitinophagia</taxon>
        <taxon>Chitinophagales</taxon>
        <taxon>Chitinophagaceae</taxon>
        <taxon>Flavisolibacter</taxon>
    </lineage>
</organism>
<dbReference type="PANTHER" id="PTHR12151:SF25">
    <property type="entry name" value="LINALOOL DEHYDRATASE_ISOMERASE DOMAIN-CONTAINING PROTEIN"/>
    <property type="match status" value="1"/>
</dbReference>
<dbReference type="InterPro" id="IPR036249">
    <property type="entry name" value="Thioredoxin-like_sf"/>
</dbReference>
<dbReference type="Proteomes" id="UP000321204">
    <property type="component" value="Chromosome"/>
</dbReference>
<evidence type="ECO:0000313" key="8">
    <source>
        <dbReference type="Proteomes" id="UP000321204"/>
    </source>
</evidence>
<dbReference type="KEGG" id="fgg:FSB75_16200"/>
<evidence type="ECO:0000256" key="5">
    <source>
        <dbReference type="SAM" id="Phobius"/>
    </source>
</evidence>
<evidence type="ECO:0000256" key="1">
    <source>
        <dbReference type="ARBA" id="ARBA00010996"/>
    </source>
</evidence>
<feature type="binding site" evidence="3">
    <location>
        <position position="186"/>
    </location>
    <ligand>
        <name>Cu cation</name>
        <dbReference type="ChEBI" id="CHEBI:23378"/>
    </ligand>
</feature>
<protein>
    <submittedName>
        <fullName evidence="7">SCO family protein</fullName>
    </submittedName>
</protein>
<dbReference type="AlphaFoldDB" id="A0A5B8ULQ9"/>
<feature type="binding site" evidence="3">
    <location>
        <position position="94"/>
    </location>
    <ligand>
        <name>Cu cation</name>
        <dbReference type="ChEBI" id="CHEBI:23378"/>
    </ligand>
</feature>
<dbReference type="Pfam" id="PF02630">
    <property type="entry name" value="SCO1-SenC"/>
    <property type="match status" value="1"/>
</dbReference>
<sequence>MNKTALYGLLIGVFIPVMAYFVMKFIPVNEMPHRLFVDSIETKIEGGKETMDTIWHKVPDFTLTNQLGQKVSWKDLKGKIVVADFFFTRCPVICPQMTRNMKRLQDAVKNNNKAGSRDADFVQFISFSVDPTHDSVPELKKFADRFQINPENWWLLTGDKKQIYDLALNGMKLGIDTTEVDTAFIHPQKFVLIDKDRVLRSRRDEFGNVRLYNGLDSNDVKNIAEDIILLSLEKDKHKKFPLVDELPLIGVVMGIAVILITLMMVLFKKKQNL</sequence>
<dbReference type="GO" id="GO:0046872">
    <property type="term" value="F:metal ion binding"/>
    <property type="evidence" value="ECO:0007669"/>
    <property type="project" value="UniProtKB-KW"/>
</dbReference>
<dbReference type="PROSITE" id="PS51352">
    <property type="entry name" value="THIOREDOXIN_2"/>
    <property type="match status" value="1"/>
</dbReference>
<feature type="disulfide bond" description="Redox-active" evidence="4">
    <location>
        <begin position="90"/>
        <end position="94"/>
    </location>
</feature>
<keyword evidence="5" id="KW-0812">Transmembrane</keyword>
<keyword evidence="5" id="KW-1133">Transmembrane helix</keyword>
<dbReference type="OrthoDB" id="9811998at2"/>